<evidence type="ECO:0000313" key="2">
    <source>
        <dbReference type="Proteomes" id="UP000264702"/>
    </source>
</evidence>
<comment type="caution">
    <text evidence="1">The sequence shown here is derived from an EMBL/GenBank/DDBJ whole genome shotgun (WGS) entry which is preliminary data.</text>
</comment>
<evidence type="ECO:0000313" key="1">
    <source>
        <dbReference type="EMBL" id="RFU15703.1"/>
    </source>
</evidence>
<dbReference type="Proteomes" id="UP000264702">
    <property type="component" value="Unassembled WGS sequence"/>
</dbReference>
<name>A0A372IMA0_9BACT</name>
<keyword evidence="2" id="KW-1185">Reference proteome</keyword>
<reference evidence="1 2" key="1">
    <citation type="submission" date="2018-08" db="EMBL/GenBank/DDBJ databases">
        <title>Acidipila sp. 4G-K13, an acidobacterium isolated from forest soil.</title>
        <authorList>
            <person name="Gao Z.-H."/>
            <person name="Qiu L.-H."/>
        </authorList>
    </citation>
    <scope>NUCLEOTIDE SEQUENCE [LARGE SCALE GENOMIC DNA]</scope>
    <source>
        <strain evidence="1 2">4G-K13</strain>
    </source>
</reference>
<gene>
    <name evidence="1" type="ORF">D0Y96_14715</name>
</gene>
<proteinExistence type="predicted"/>
<protein>
    <submittedName>
        <fullName evidence="1">Uncharacterized protein</fullName>
    </submittedName>
</protein>
<dbReference type="EMBL" id="QVQT01000005">
    <property type="protein sequence ID" value="RFU15703.1"/>
    <property type="molecule type" value="Genomic_DNA"/>
</dbReference>
<organism evidence="1 2">
    <name type="scientific">Paracidobacterium acidisoli</name>
    <dbReference type="NCBI Taxonomy" id="2303751"/>
    <lineage>
        <taxon>Bacteria</taxon>
        <taxon>Pseudomonadati</taxon>
        <taxon>Acidobacteriota</taxon>
        <taxon>Terriglobia</taxon>
        <taxon>Terriglobales</taxon>
        <taxon>Acidobacteriaceae</taxon>
        <taxon>Paracidobacterium</taxon>
    </lineage>
</organism>
<accession>A0A372IMA0</accession>
<dbReference type="AlphaFoldDB" id="A0A372IMA0"/>
<sequence>MLHLFFGESKYVTELVLNAVQLIGTKFPGTRNPDTQGKNRACWPAVLFFGHGGRAPLKLVTTAGMLGDL</sequence>